<dbReference type="GO" id="GO:0016791">
    <property type="term" value="F:phosphatase activity"/>
    <property type="evidence" value="ECO:0007669"/>
    <property type="project" value="TreeGrafter"/>
</dbReference>
<keyword evidence="4" id="KW-0418">Kinase</keyword>
<dbReference type="Pfam" id="PF13581">
    <property type="entry name" value="HATPase_c_2"/>
    <property type="match status" value="1"/>
</dbReference>
<protein>
    <submittedName>
        <fullName evidence="8">HAMP domain-containing protein</fullName>
    </submittedName>
</protein>
<keyword evidence="9" id="KW-1185">Reference proteome</keyword>
<evidence type="ECO:0000256" key="1">
    <source>
        <dbReference type="ARBA" id="ARBA00004370"/>
    </source>
</evidence>
<dbReference type="SUPFAM" id="SSF55874">
    <property type="entry name" value="ATPase domain of HSP90 chaperone/DNA topoisomerase II/histidine kinase"/>
    <property type="match status" value="1"/>
</dbReference>
<keyword evidence="5" id="KW-0378">Hydrolase</keyword>
<dbReference type="CDD" id="cd12913">
    <property type="entry name" value="PDC1_MCP_like"/>
    <property type="match status" value="1"/>
</dbReference>
<dbReference type="InterPro" id="IPR036890">
    <property type="entry name" value="HATPase_C_sf"/>
</dbReference>
<dbReference type="Proteomes" id="UP000295554">
    <property type="component" value="Unassembled WGS sequence"/>
</dbReference>
<evidence type="ECO:0000256" key="2">
    <source>
        <dbReference type="ARBA" id="ARBA00022553"/>
    </source>
</evidence>
<keyword evidence="2" id="KW-0597">Phosphoprotein</keyword>
<proteinExistence type="predicted"/>
<dbReference type="GO" id="GO:0007165">
    <property type="term" value="P:signal transduction"/>
    <property type="evidence" value="ECO:0007669"/>
    <property type="project" value="InterPro"/>
</dbReference>
<evidence type="ECO:0000256" key="4">
    <source>
        <dbReference type="ARBA" id="ARBA00022777"/>
    </source>
</evidence>
<dbReference type="Gene3D" id="3.30.450.20">
    <property type="entry name" value="PAS domain"/>
    <property type="match status" value="1"/>
</dbReference>
<dbReference type="PROSITE" id="PS50885">
    <property type="entry name" value="HAMP"/>
    <property type="match status" value="1"/>
</dbReference>
<evidence type="ECO:0000256" key="6">
    <source>
        <dbReference type="SAM" id="Coils"/>
    </source>
</evidence>
<comment type="caution">
    <text evidence="8">The sequence shown here is derived from an EMBL/GenBank/DDBJ whole genome shotgun (WGS) entry which is preliminary data.</text>
</comment>
<dbReference type="GO" id="GO:0016020">
    <property type="term" value="C:membrane"/>
    <property type="evidence" value="ECO:0007669"/>
    <property type="project" value="UniProtKB-SubCell"/>
</dbReference>
<accession>A0A4R5LW08</accession>
<evidence type="ECO:0000256" key="5">
    <source>
        <dbReference type="ARBA" id="ARBA00022801"/>
    </source>
</evidence>
<gene>
    <name evidence="8" type="ORF">E2F43_05360</name>
</gene>
<dbReference type="InterPro" id="IPR052016">
    <property type="entry name" value="Bact_Sigma-Reg"/>
</dbReference>
<comment type="subcellular location">
    <subcellularLocation>
        <location evidence="1">Membrane</location>
    </subcellularLocation>
</comment>
<feature type="domain" description="HAMP" evidence="7">
    <location>
        <begin position="330"/>
        <end position="383"/>
    </location>
</feature>
<dbReference type="CDD" id="cd16936">
    <property type="entry name" value="HATPase_RsbW-like"/>
    <property type="match status" value="1"/>
</dbReference>
<dbReference type="InterPro" id="IPR036457">
    <property type="entry name" value="PPM-type-like_dom_sf"/>
</dbReference>
<dbReference type="SUPFAM" id="SSF158472">
    <property type="entry name" value="HAMP domain-like"/>
    <property type="match status" value="1"/>
</dbReference>
<sequence>MRNSFSTRLIMLLTLALVLIMGGGMALDYHFSREEILKRLAEEARIEIGVAINDTENWLRGVQATTQLLGRVLERTDYSEDGLQQVLRDVVANNDEIFGAAIALNPSLSDNPEGFAPYYYLDNGVASYANLASEQANYQAQPWYTAPVKAGRPLWSEPYFDTGGGDVLMTTYSFPVYRITDTGERSLYAVVTADVTLEDLQRVVGQLHLGESSYSLLFSREGLVMSSRNRASVMKHYSQMAYKGVDLDSWHALFGHALGGERVTAEFPCPEDTGRCTIRMGRLESTGWPIGVVYSQREILAPLHRYEIKTALLGLGTLLLMSLAVYLLTSRLTRPLQQLSIASEHVARGELDVPLPQAQGDDEVSRLVRSFSSMNRELKTYIQDLETATANRSRLEGELNAARDIQMSMLPGGGEVMWQAGGVNLWAQVLPAKTVGGDLYTYFRDGNQLLLAVGDVSDKGVPAALFMARSISFIQQLAGNDVPPDAAMARLNNALERDNQSCMFVTLFLGILDLDSGELCFASAGHTAPSLLRQGQAQSIVQDTGPALGLAADQVYPRNTLQLSGGDRLAIFTDGIDEAFNADARMYGVERANEELLANAGLPLEACGHALIASVNKHTGDQPQSDDITLMLLEYTASDGRSGSHSFTTGAGLTSRIEAWLQPLLRGWAVPADLVTEFTLVAEELATNVHKYAALAPDEQLIVTLALQANTLALEIRDPGKPFDPLSEGHRSTLGADIDSAEIGGLGVHLVTRLTDRQSYRREGNHNVLRVEKDIPHPDCGSPLEPPKN</sequence>
<dbReference type="RefSeq" id="WP_133210323.1">
    <property type="nucleotide sequence ID" value="NZ_SMSE01000001.1"/>
</dbReference>
<dbReference type="InterPro" id="IPR003660">
    <property type="entry name" value="HAMP_dom"/>
</dbReference>
<dbReference type="Gene3D" id="3.60.40.10">
    <property type="entry name" value="PPM-type phosphatase domain"/>
    <property type="match status" value="1"/>
</dbReference>
<organism evidence="8 9">
    <name type="scientific">Seongchinamella unica</name>
    <dbReference type="NCBI Taxonomy" id="2547392"/>
    <lineage>
        <taxon>Bacteria</taxon>
        <taxon>Pseudomonadati</taxon>
        <taxon>Pseudomonadota</taxon>
        <taxon>Gammaproteobacteria</taxon>
        <taxon>Cellvibrionales</taxon>
        <taxon>Halieaceae</taxon>
        <taxon>Seongchinamella</taxon>
    </lineage>
</organism>
<dbReference type="Pfam" id="PF00672">
    <property type="entry name" value="HAMP"/>
    <property type="match status" value="1"/>
</dbReference>
<dbReference type="Gene3D" id="6.10.340.10">
    <property type="match status" value="1"/>
</dbReference>
<evidence type="ECO:0000259" key="7">
    <source>
        <dbReference type="PROSITE" id="PS50885"/>
    </source>
</evidence>
<dbReference type="SMART" id="SM00331">
    <property type="entry name" value="PP2C_SIG"/>
    <property type="match status" value="1"/>
</dbReference>
<dbReference type="Pfam" id="PF22673">
    <property type="entry name" value="MCP-like_PDC_1"/>
    <property type="match status" value="1"/>
</dbReference>
<dbReference type="EMBL" id="SMSE01000001">
    <property type="protein sequence ID" value="TDG15654.1"/>
    <property type="molecule type" value="Genomic_DNA"/>
</dbReference>
<dbReference type="CDD" id="cd06225">
    <property type="entry name" value="HAMP"/>
    <property type="match status" value="1"/>
</dbReference>
<dbReference type="CDD" id="cd18774">
    <property type="entry name" value="PDC2_HK_sensor"/>
    <property type="match status" value="1"/>
</dbReference>
<dbReference type="InterPro" id="IPR003594">
    <property type="entry name" value="HATPase_dom"/>
</dbReference>
<reference evidence="8 9" key="1">
    <citation type="submission" date="2019-03" db="EMBL/GenBank/DDBJ databases">
        <title>Seongchinamella monodicae gen. nov., sp. nov., a novel member of the Gammaproteobacteria isolated from a tidal mudflat of beach.</title>
        <authorList>
            <person name="Yang H.G."/>
            <person name="Kang J.W."/>
            <person name="Lee S.D."/>
        </authorList>
    </citation>
    <scope>NUCLEOTIDE SEQUENCE [LARGE SCALE GENOMIC DNA]</scope>
    <source>
        <strain evidence="8 9">GH4-78</strain>
    </source>
</reference>
<dbReference type="PANTHER" id="PTHR43156">
    <property type="entry name" value="STAGE II SPORULATION PROTEIN E-RELATED"/>
    <property type="match status" value="1"/>
</dbReference>
<name>A0A4R5LW08_9GAMM</name>
<dbReference type="PANTHER" id="PTHR43156:SF2">
    <property type="entry name" value="STAGE II SPORULATION PROTEIN E"/>
    <property type="match status" value="1"/>
</dbReference>
<dbReference type="InterPro" id="IPR001932">
    <property type="entry name" value="PPM-type_phosphatase-like_dom"/>
</dbReference>
<keyword evidence="3" id="KW-0808">Transferase</keyword>
<dbReference type="SMART" id="SM00304">
    <property type="entry name" value="HAMP"/>
    <property type="match status" value="1"/>
</dbReference>
<dbReference type="AlphaFoldDB" id="A0A4R5LW08"/>
<dbReference type="OrthoDB" id="9811749at2"/>
<dbReference type="GO" id="GO:0016301">
    <property type="term" value="F:kinase activity"/>
    <property type="evidence" value="ECO:0007669"/>
    <property type="project" value="UniProtKB-KW"/>
</dbReference>
<keyword evidence="6" id="KW-0175">Coiled coil</keyword>
<feature type="coiled-coil region" evidence="6">
    <location>
        <begin position="378"/>
        <end position="405"/>
    </location>
</feature>
<dbReference type="Gene3D" id="3.30.565.10">
    <property type="entry name" value="Histidine kinase-like ATPase, C-terminal domain"/>
    <property type="match status" value="1"/>
</dbReference>
<dbReference type="Pfam" id="PF07228">
    <property type="entry name" value="SpoIIE"/>
    <property type="match status" value="1"/>
</dbReference>
<evidence type="ECO:0000313" key="9">
    <source>
        <dbReference type="Proteomes" id="UP000295554"/>
    </source>
</evidence>
<dbReference type="SUPFAM" id="SSF81606">
    <property type="entry name" value="PP2C-like"/>
    <property type="match status" value="1"/>
</dbReference>
<evidence type="ECO:0000256" key="3">
    <source>
        <dbReference type="ARBA" id="ARBA00022679"/>
    </source>
</evidence>
<evidence type="ECO:0000313" key="8">
    <source>
        <dbReference type="EMBL" id="TDG15654.1"/>
    </source>
</evidence>